<dbReference type="InterPro" id="IPR013783">
    <property type="entry name" value="Ig-like_fold"/>
</dbReference>
<dbReference type="PANTHER" id="PTHR20930">
    <property type="entry name" value="OVARIAN CARCINOMA ANTIGEN CA125-RELATED"/>
    <property type="match status" value="1"/>
</dbReference>
<dbReference type="GO" id="GO:0003677">
    <property type="term" value="F:DNA binding"/>
    <property type="evidence" value="ECO:0007669"/>
    <property type="project" value="InterPro"/>
</dbReference>
<comment type="caution">
    <text evidence="2">The sequence shown here is derived from an EMBL/GenBank/DDBJ whole genome shotgun (WGS) entry which is preliminary data.</text>
</comment>
<name>A0A1B8PW81_MORLA</name>
<evidence type="ECO:0000259" key="1">
    <source>
        <dbReference type="Pfam" id="PF16158"/>
    </source>
</evidence>
<dbReference type="Pfam" id="PF16158">
    <property type="entry name" value="N_BRCA1_IG"/>
    <property type="match status" value="1"/>
</dbReference>
<evidence type="ECO:0000313" key="2">
    <source>
        <dbReference type="EMBL" id="OBX59967.1"/>
    </source>
</evidence>
<reference evidence="2 3" key="1">
    <citation type="submission" date="2016-06" db="EMBL/GenBank/DDBJ databases">
        <title>Draft genome of Moraxella lacunata CCUG 57757A.</title>
        <authorList>
            <person name="Salva-Serra F."/>
            <person name="Engstrom-Jakobsson H."/>
            <person name="Thorell K."/>
            <person name="Gonzales-Siles L."/>
            <person name="Karlsson R."/>
            <person name="Boulund F."/>
            <person name="Engstrand L."/>
            <person name="Kristiansson E."/>
            <person name="Moore E."/>
        </authorList>
    </citation>
    <scope>NUCLEOTIDE SEQUENCE [LARGE SCALE GENOMIC DNA]</scope>
    <source>
        <strain evidence="2 3">CCUG 57757A</strain>
    </source>
</reference>
<gene>
    <name evidence="2" type="ORF">A9309_10500</name>
</gene>
<dbReference type="Gene3D" id="2.60.40.10">
    <property type="entry name" value="Immunoglobulins"/>
    <property type="match status" value="1"/>
</dbReference>
<protein>
    <recommendedName>
        <fullName evidence="1">Nbr1 FW domain-containing protein</fullName>
    </recommendedName>
</protein>
<dbReference type="EMBL" id="LZMS01000095">
    <property type="protein sequence ID" value="OBX59967.1"/>
    <property type="molecule type" value="Genomic_DNA"/>
</dbReference>
<organism evidence="2 3">
    <name type="scientific">Moraxella lacunata</name>
    <dbReference type="NCBI Taxonomy" id="477"/>
    <lineage>
        <taxon>Bacteria</taxon>
        <taxon>Pseudomonadati</taxon>
        <taxon>Pseudomonadota</taxon>
        <taxon>Gammaproteobacteria</taxon>
        <taxon>Moraxellales</taxon>
        <taxon>Moraxellaceae</taxon>
        <taxon>Moraxella</taxon>
    </lineage>
</organism>
<dbReference type="PANTHER" id="PTHR20930:SF0">
    <property type="entry name" value="PROTEIN ILRUN"/>
    <property type="match status" value="1"/>
</dbReference>
<dbReference type="SUPFAM" id="SSF47413">
    <property type="entry name" value="lambda repressor-like DNA-binding domains"/>
    <property type="match status" value="1"/>
</dbReference>
<dbReference type="Proteomes" id="UP000092607">
    <property type="component" value="Unassembled WGS sequence"/>
</dbReference>
<evidence type="ECO:0000313" key="3">
    <source>
        <dbReference type="Proteomes" id="UP000092607"/>
    </source>
</evidence>
<sequence>MTQHKQPCPKLMSNLGVYVRQYCSQHDVSMERLASNAGLAKATLYALLDPTKDARMSQIISLARAMGVHPQILLQMKWADFDVGTINAIIPKQHFTNSTHAGKLDASAFVTEAPPDGLLIAPNTRFVKSWTIQNVGRTVWQNRFLTCQNPKTDIIYPNNQTSADYHFTPLTNQIAIPTTHPGECITLSVEFITPSTSGQYISYWKMTDEHGNYCFGDGIGLSTLILVQTLGVSQLITHQS</sequence>
<feature type="domain" description="Nbr1 FW" evidence="1">
    <location>
        <begin position="115"/>
        <end position="219"/>
    </location>
</feature>
<dbReference type="CDD" id="cd14947">
    <property type="entry name" value="NBR1_like"/>
    <property type="match status" value="1"/>
</dbReference>
<dbReference type="InterPro" id="IPR010982">
    <property type="entry name" value="Lambda_DNA-bd_dom_sf"/>
</dbReference>
<dbReference type="RefSeq" id="WP_065255983.1">
    <property type="nucleotide sequence ID" value="NZ_JBPAGO010000001.1"/>
</dbReference>
<dbReference type="AlphaFoldDB" id="A0A1B8PW81"/>
<dbReference type="InterPro" id="IPR032350">
    <property type="entry name" value="Nbr1_FW"/>
</dbReference>
<dbReference type="OrthoDB" id="166850at2"/>
<proteinExistence type="predicted"/>
<accession>A0A1B8PW81</accession>